<keyword evidence="1" id="KW-0812">Transmembrane</keyword>
<accession>A0A0J9W3R6</accession>
<keyword evidence="1" id="KW-0472">Membrane</keyword>
<evidence type="ECO:0000313" key="3">
    <source>
        <dbReference type="Proteomes" id="UP000053776"/>
    </source>
</evidence>
<dbReference type="AlphaFoldDB" id="A0A0J9W3R6"/>
<reference evidence="2 3" key="1">
    <citation type="submission" date="2011-08" db="EMBL/GenBank/DDBJ databases">
        <title>The Genome Sequence of Plasmodium vivax Mauritania I.</title>
        <authorList>
            <consortium name="The Broad Institute Genome Sequencing Platform"/>
            <consortium name="The Broad Institute Genome Sequencing Center for Infectious Disease"/>
            <person name="Neafsey D."/>
            <person name="Carlton J."/>
            <person name="Barnwell J."/>
            <person name="Collins W."/>
            <person name="Escalante A."/>
            <person name="Mullikin J."/>
            <person name="Saul A."/>
            <person name="Guigo R."/>
            <person name="Camara F."/>
            <person name="Young S.K."/>
            <person name="Zeng Q."/>
            <person name="Gargeya S."/>
            <person name="Fitzgerald M."/>
            <person name="Haas B."/>
            <person name="Abouelleil A."/>
            <person name="Alvarado L."/>
            <person name="Arachchi H.M."/>
            <person name="Berlin A."/>
            <person name="Brown A."/>
            <person name="Chapman S.B."/>
            <person name="Chen Z."/>
            <person name="Dunbar C."/>
            <person name="Freedman E."/>
            <person name="Gearin G."/>
            <person name="Gellesch M."/>
            <person name="Goldberg J."/>
            <person name="Griggs A."/>
            <person name="Gujja S."/>
            <person name="Heiman D."/>
            <person name="Howarth C."/>
            <person name="Larson L."/>
            <person name="Lui A."/>
            <person name="MacDonald P.J.P."/>
            <person name="Montmayeur A."/>
            <person name="Murphy C."/>
            <person name="Neiman D."/>
            <person name="Pearson M."/>
            <person name="Priest M."/>
            <person name="Roberts A."/>
            <person name="Saif S."/>
            <person name="Shea T."/>
            <person name="Shenoy N."/>
            <person name="Sisk P."/>
            <person name="Stolte C."/>
            <person name="Sykes S."/>
            <person name="Wortman J."/>
            <person name="Nusbaum C."/>
            <person name="Birren B."/>
        </authorList>
    </citation>
    <scope>NUCLEOTIDE SEQUENCE [LARGE SCALE GENOMIC DNA]</scope>
    <source>
        <strain evidence="2 3">Mauritania I</strain>
    </source>
</reference>
<feature type="transmembrane region" description="Helical" evidence="1">
    <location>
        <begin position="274"/>
        <end position="296"/>
    </location>
</feature>
<evidence type="ECO:0000256" key="1">
    <source>
        <dbReference type="SAM" id="Phobius"/>
    </source>
</evidence>
<organism evidence="2 3">
    <name type="scientific">Plasmodium vivax Mauritania I</name>
    <dbReference type="NCBI Taxonomy" id="1035515"/>
    <lineage>
        <taxon>Eukaryota</taxon>
        <taxon>Sar</taxon>
        <taxon>Alveolata</taxon>
        <taxon>Apicomplexa</taxon>
        <taxon>Aconoidasida</taxon>
        <taxon>Haemosporida</taxon>
        <taxon>Plasmodiidae</taxon>
        <taxon>Plasmodium</taxon>
        <taxon>Plasmodium (Plasmodium)</taxon>
    </lineage>
</organism>
<gene>
    <name evidence="2" type="ORF">PVMG_05617</name>
</gene>
<proteinExistence type="predicted"/>
<dbReference type="Proteomes" id="UP000053776">
    <property type="component" value="Unassembled WGS sequence"/>
</dbReference>
<dbReference type="EMBL" id="KQ235009">
    <property type="protein sequence ID" value="KMZ94948.1"/>
    <property type="molecule type" value="Genomic_DNA"/>
</dbReference>
<dbReference type="OrthoDB" id="10406046at2759"/>
<evidence type="ECO:0000313" key="2">
    <source>
        <dbReference type="EMBL" id="KMZ94948.1"/>
    </source>
</evidence>
<name>A0A0J9W3R6_PLAVI</name>
<protein>
    <submittedName>
        <fullName evidence="2">Uncharacterized protein</fullName>
    </submittedName>
</protein>
<keyword evidence="1" id="KW-1133">Transmembrane helix</keyword>
<sequence length="301" mass="35765">MISLSTVFTTKIDIIFFGSTFHYYKKILLMDIMKISFYKFFEDIGRYIEAENKAEGITTPHDISKECDSFSKVGYKLENISIAKEICEKFVKRYISLNPSMEMSTSDPNYKNEWAFFNYWLNYEFNKNTFNKHIYVKDFYNDMENYVNVKLNYAVLTNDEIFDINKGELDKMHILFNLYSNYYKIYSNDEIICSQKPICLDYSKKCVQEYKNGIIKCPEIKSDFCNAIKEFENKYETLKKSTKSKDYFNPNELISLPSYQEAFNEYQSELNKRIAIVTISIICSIFGIILILFYLYKVQIN</sequence>